<gene>
    <name evidence="3" type="ORF">SAMN04488589_1060</name>
</gene>
<keyword evidence="1" id="KW-0812">Transmembrane</keyword>
<dbReference type="Gene3D" id="2.120.10.30">
    <property type="entry name" value="TolB, C-terminal domain"/>
    <property type="match status" value="1"/>
</dbReference>
<dbReference type="PANTHER" id="PTHR33546:SF1">
    <property type="entry name" value="LARGE, MULTIFUNCTIONAL SECRETED PROTEIN"/>
    <property type="match status" value="1"/>
</dbReference>
<dbReference type="Pfam" id="PF22807">
    <property type="entry name" value="TrAA12"/>
    <property type="match status" value="1"/>
</dbReference>
<name>A0A7Z7FCB3_9EURY</name>
<evidence type="ECO:0000256" key="1">
    <source>
        <dbReference type="SAM" id="Phobius"/>
    </source>
</evidence>
<dbReference type="InterPro" id="IPR011042">
    <property type="entry name" value="6-blade_b-propeller_TolB-like"/>
</dbReference>
<evidence type="ECO:0000313" key="3">
    <source>
        <dbReference type="EMBL" id="SDF66673.1"/>
    </source>
</evidence>
<dbReference type="InterPro" id="IPR054539">
    <property type="entry name" value="Beta-prop_PDH"/>
</dbReference>
<reference evidence="3 4" key="1">
    <citation type="submission" date="2016-10" db="EMBL/GenBank/DDBJ databases">
        <authorList>
            <person name="Varghese N."/>
            <person name="Submissions S."/>
        </authorList>
    </citation>
    <scope>NUCLEOTIDE SEQUENCE [LARGE SCALE GENOMIC DNA]</scope>
    <source>
        <strain evidence="3 4">PL 12/M</strain>
    </source>
</reference>
<keyword evidence="1" id="KW-1133">Transmembrane helix</keyword>
<dbReference type="OrthoDB" id="6744at2157"/>
<evidence type="ECO:0000259" key="2">
    <source>
        <dbReference type="Pfam" id="PF22807"/>
    </source>
</evidence>
<evidence type="ECO:0000313" key="4">
    <source>
        <dbReference type="Proteomes" id="UP000199259"/>
    </source>
</evidence>
<keyword evidence="1" id="KW-0472">Membrane</keyword>
<dbReference type="SUPFAM" id="SSF50952">
    <property type="entry name" value="Soluble quinoprotein glucose dehydrogenase"/>
    <property type="match status" value="1"/>
</dbReference>
<dbReference type="InterPro" id="IPR011041">
    <property type="entry name" value="Quinoprot_gluc/sorb_DH_b-prop"/>
</dbReference>
<dbReference type="AlphaFoldDB" id="A0A7Z7FCB3"/>
<feature type="transmembrane region" description="Helical" evidence="1">
    <location>
        <begin position="12"/>
        <end position="31"/>
    </location>
</feature>
<dbReference type="PANTHER" id="PTHR33546">
    <property type="entry name" value="LARGE, MULTIFUNCTIONAL SECRETED PROTEIN-RELATED"/>
    <property type="match status" value="1"/>
</dbReference>
<feature type="domain" description="Pyrroloquinoline quinone-dependent pyranose dehydrogenase beta-propeller" evidence="2">
    <location>
        <begin position="74"/>
        <end position="391"/>
    </location>
</feature>
<protein>
    <submittedName>
        <fullName evidence="3">Glucose/arabinose dehydrogenase, beta-propeller fold</fullName>
    </submittedName>
</protein>
<sequence length="394" mass="43437">MSRLLSSQRVWWIAFVFISILVILVLSANYLGVRPTVTGSGVEGITLPEGFVIDVYAEDLGSTLLSFGGPSPGPRMMMIKDGLLFVSIPNKGMIAILPDRNDDNVADKLQVFIQDLDYPHGIDYYDGWYYIAEESRVIRVRDDDEDLVADNGSIEVLIDNLPTGGHYTRTVKVHDGELYLSMGSSCNVCDESNKMRAAISKSDLDGSNLTVFASGLRNSVGLAFHPVTGELYATENGRDWLGDNTPPDEINLIVEGGNYGWPDCYGKNIFDTDFNNSEYIGNPCNDSGRIPSLIDLQAHSAPLGLTFYDGDMFPEKYQGDLFVCFHGSWNRQEPTGYKIVNIDMDTLQVNDFATGWLKAATISGRPVDVIVADDGSLFVSDDNAGKIYRIHYAD</sequence>
<comment type="caution">
    <text evidence="3">The sequence shown here is derived from an EMBL/GenBank/DDBJ whole genome shotgun (WGS) entry which is preliminary data.</text>
</comment>
<accession>A0A7Z7FCB3</accession>
<keyword evidence="4" id="KW-1185">Reference proteome</keyword>
<dbReference type="Proteomes" id="UP000199259">
    <property type="component" value="Unassembled WGS sequence"/>
</dbReference>
<dbReference type="EMBL" id="FNCA01000003">
    <property type="protein sequence ID" value="SDF66673.1"/>
    <property type="molecule type" value="Genomic_DNA"/>
</dbReference>
<proteinExistence type="predicted"/>
<dbReference type="RefSeq" id="WP_162272938.1">
    <property type="nucleotide sequence ID" value="NZ_FNCA01000003.1"/>
</dbReference>
<organism evidence="3 4">
    <name type="scientific">Methanolobus vulcani</name>
    <dbReference type="NCBI Taxonomy" id="38026"/>
    <lineage>
        <taxon>Archaea</taxon>
        <taxon>Methanobacteriati</taxon>
        <taxon>Methanobacteriota</taxon>
        <taxon>Stenosarchaea group</taxon>
        <taxon>Methanomicrobia</taxon>
        <taxon>Methanosarcinales</taxon>
        <taxon>Methanosarcinaceae</taxon>
        <taxon>Methanolobus</taxon>
    </lineage>
</organism>